<feature type="compositionally biased region" description="Acidic residues" evidence="16">
    <location>
        <begin position="1"/>
        <end position="12"/>
    </location>
</feature>
<evidence type="ECO:0000256" key="13">
    <source>
        <dbReference type="ARBA" id="ARBA00047899"/>
    </source>
</evidence>
<evidence type="ECO:0000256" key="11">
    <source>
        <dbReference type="ARBA" id="ARBA00030980"/>
    </source>
</evidence>
<comment type="catalytic activity">
    <reaction evidence="13">
        <text>L-threonyl-[protein] + ATP = O-phospho-L-threonyl-[protein] + ADP + H(+)</text>
        <dbReference type="Rhea" id="RHEA:46608"/>
        <dbReference type="Rhea" id="RHEA-COMP:11060"/>
        <dbReference type="Rhea" id="RHEA-COMP:11605"/>
        <dbReference type="ChEBI" id="CHEBI:15378"/>
        <dbReference type="ChEBI" id="CHEBI:30013"/>
        <dbReference type="ChEBI" id="CHEBI:30616"/>
        <dbReference type="ChEBI" id="CHEBI:61977"/>
        <dbReference type="ChEBI" id="CHEBI:456216"/>
        <dbReference type="EC" id="2.7.11.1"/>
    </reaction>
</comment>
<dbReference type="AlphaFoldDB" id="A0A8H5THZ3"/>
<dbReference type="EMBL" id="JAAGWQ010000059">
    <property type="protein sequence ID" value="KAF5672550.1"/>
    <property type="molecule type" value="Genomic_DNA"/>
</dbReference>
<feature type="region of interest" description="Disordered" evidence="16">
    <location>
        <begin position="1"/>
        <end position="20"/>
    </location>
</feature>
<dbReference type="GO" id="GO:0004674">
    <property type="term" value="F:protein serine/threonine kinase activity"/>
    <property type="evidence" value="ECO:0007669"/>
    <property type="project" value="UniProtKB-KW"/>
</dbReference>
<keyword evidence="9 18" id="KW-0418">Kinase</keyword>
<dbReference type="GO" id="GO:0005524">
    <property type="term" value="F:ATP binding"/>
    <property type="evidence" value="ECO:0007669"/>
    <property type="project" value="UniProtKB-UniRule"/>
</dbReference>
<feature type="domain" description="Protein kinase" evidence="17">
    <location>
        <begin position="49"/>
        <end position="469"/>
    </location>
</feature>
<dbReference type="GO" id="GO:0005634">
    <property type="term" value="C:nucleus"/>
    <property type="evidence" value="ECO:0007669"/>
    <property type="project" value="TreeGrafter"/>
</dbReference>
<evidence type="ECO:0000256" key="9">
    <source>
        <dbReference type="ARBA" id="ARBA00022777"/>
    </source>
</evidence>
<keyword evidence="6" id="KW-0723">Serine/threonine-protein kinase</keyword>
<proteinExistence type="predicted"/>
<evidence type="ECO:0000256" key="16">
    <source>
        <dbReference type="SAM" id="MobiDB-lite"/>
    </source>
</evidence>
<keyword evidence="10 15" id="KW-0067">ATP-binding</keyword>
<comment type="caution">
    <text evidence="18">The sequence shown here is derived from an EMBL/GenBank/DDBJ whole genome shotgun (WGS) entry which is preliminary data.</text>
</comment>
<dbReference type="Proteomes" id="UP000567885">
    <property type="component" value="Unassembled WGS sequence"/>
</dbReference>
<organism evidence="18 19">
    <name type="scientific">Fusarium heterosporum</name>
    <dbReference type="NCBI Taxonomy" id="42747"/>
    <lineage>
        <taxon>Eukaryota</taxon>
        <taxon>Fungi</taxon>
        <taxon>Dikarya</taxon>
        <taxon>Ascomycota</taxon>
        <taxon>Pezizomycotina</taxon>
        <taxon>Sordariomycetes</taxon>
        <taxon>Hypocreomycetidae</taxon>
        <taxon>Hypocreales</taxon>
        <taxon>Nectriaceae</taxon>
        <taxon>Fusarium</taxon>
        <taxon>Fusarium heterosporum species complex</taxon>
    </lineage>
</organism>
<evidence type="ECO:0000259" key="17">
    <source>
        <dbReference type="PROSITE" id="PS50011"/>
    </source>
</evidence>
<evidence type="ECO:0000256" key="10">
    <source>
        <dbReference type="ARBA" id="ARBA00022840"/>
    </source>
</evidence>
<evidence type="ECO:0000256" key="8">
    <source>
        <dbReference type="ARBA" id="ARBA00022741"/>
    </source>
</evidence>
<dbReference type="PANTHER" id="PTHR45646:SF11">
    <property type="entry name" value="SERINE_THREONINE-PROTEIN KINASE DOA"/>
    <property type="match status" value="1"/>
</dbReference>
<dbReference type="InterPro" id="IPR011009">
    <property type="entry name" value="Kinase-like_dom_sf"/>
</dbReference>
<dbReference type="Gene3D" id="1.10.510.10">
    <property type="entry name" value="Transferase(Phosphotransferase) domain 1"/>
    <property type="match status" value="1"/>
</dbReference>
<accession>A0A8H5THZ3</accession>
<evidence type="ECO:0000256" key="7">
    <source>
        <dbReference type="ARBA" id="ARBA00022679"/>
    </source>
</evidence>
<evidence type="ECO:0000256" key="6">
    <source>
        <dbReference type="ARBA" id="ARBA00022527"/>
    </source>
</evidence>
<dbReference type="InterPro" id="IPR017441">
    <property type="entry name" value="Protein_kinase_ATP_BS"/>
</dbReference>
<keyword evidence="19" id="KW-1185">Reference proteome</keyword>
<evidence type="ECO:0000256" key="5">
    <source>
        <dbReference type="ARBA" id="ARBA00019973"/>
    </source>
</evidence>
<evidence type="ECO:0000256" key="15">
    <source>
        <dbReference type="PROSITE-ProRule" id="PRU10141"/>
    </source>
</evidence>
<dbReference type="PANTHER" id="PTHR45646">
    <property type="entry name" value="SERINE/THREONINE-PROTEIN KINASE DOA-RELATED"/>
    <property type="match status" value="1"/>
</dbReference>
<feature type="binding site" evidence="15">
    <location>
        <position position="78"/>
    </location>
    <ligand>
        <name>ATP</name>
        <dbReference type="ChEBI" id="CHEBI:30616"/>
    </ligand>
</feature>
<dbReference type="GO" id="GO:0043484">
    <property type="term" value="P:regulation of RNA splicing"/>
    <property type="evidence" value="ECO:0007669"/>
    <property type="project" value="TreeGrafter"/>
</dbReference>
<evidence type="ECO:0000256" key="1">
    <source>
        <dbReference type="ARBA" id="ARBA00003747"/>
    </source>
</evidence>
<dbReference type="SMART" id="SM00220">
    <property type="entry name" value="S_TKc"/>
    <property type="match status" value="1"/>
</dbReference>
<keyword evidence="8 15" id="KW-0547">Nucleotide-binding</keyword>
<evidence type="ECO:0000256" key="14">
    <source>
        <dbReference type="ARBA" id="ARBA00048679"/>
    </source>
</evidence>
<comment type="function">
    <text evidence="1">Component of the EKC/KEOPS complex that is required for the formation of a threonylcarbamoyl group on adenosine at position 37 (t(6)A37) in tRNAs that read codons beginning with adenine. The complex is probably involved in the transfer of the threonylcarbamoyl moiety of threonylcarbamoyl-AMP (TC-AMP) to the N6 group of A37. BUD32 has ATPase activity in the context of the EKC/KEOPS complex and likely plays a supporting role to the catalytic subunit KAE1. The EKC/KEOPS complex also promotes both telomere uncapping and telomere elongation. The complex is required for efficient recruitment of transcriptional coactivators.</text>
</comment>
<evidence type="ECO:0000256" key="3">
    <source>
        <dbReference type="ARBA" id="ARBA00012513"/>
    </source>
</evidence>
<name>A0A8H5THZ3_FUSHE</name>
<evidence type="ECO:0000256" key="2">
    <source>
        <dbReference type="ARBA" id="ARBA00011534"/>
    </source>
</evidence>
<comment type="subunit">
    <text evidence="2">Component of the EKC/KEOPS complex composed of at least BUD32, CGI121, GON7, KAE1 and PCC1; the whole complex dimerizes.</text>
</comment>
<comment type="catalytic activity">
    <reaction evidence="14">
        <text>L-seryl-[protein] + ATP = O-phospho-L-seryl-[protein] + ADP + H(+)</text>
        <dbReference type="Rhea" id="RHEA:17989"/>
        <dbReference type="Rhea" id="RHEA-COMP:9863"/>
        <dbReference type="Rhea" id="RHEA-COMP:11604"/>
        <dbReference type="ChEBI" id="CHEBI:15378"/>
        <dbReference type="ChEBI" id="CHEBI:29999"/>
        <dbReference type="ChEBI" id="CHEBI:30616"/>
        <dbReference type="ChEBI" id="CHEBI:83421"/>
        <dbReference type="ChEBI" id="CHEBI:456216"/>
        <dbReference type="EC" id="2.7.11.1"/>
    </reaction>
</comment>
<dbReference type="Gene3D" id="3.30.200.20">
    <property type="entry name" value="Phosphorylase Kinase, domain 1"/>
    <property type="match status" value="1"/>
</dbReference>
<dbReference type="SUPFAM" id="SSF56112">
    <property type="entry name" value="Protein kinase-like (PK-like)"/>
    <property type="match status" value="1"/>
</dbReference>
<sequence>MPPYSDSEEDDEPRFLLPQGVGETEDVEGYRIGGFHPVHLGEKYDDGRYRIVHKLGAGGFSTVWLARDESEEKWVALKIVDADHSVTTETKSTQIQVVLADNQTHFVVGQYRQFLFDGPNGRHLSLVLPVFGPSTSELSYAFSCRLTPRFARKLAYQATKAVAELHSCGLCHGDVTTGNLLLAIADLECYSEEEIYRLFGQPVTGALETESGETPGPEAPRYIVKSINFLSSPENIIKPEIKLIDFDQCFPISSPPQKMLGTPLSFLAPEVAVGQGASPASDVWALGCCILRLRSGEDPFSNPFEVNSPLDLISFIVHTLGGTVPPEWQEGILWDSQGYPTRDTNKGEPYDLEWYGLVRSLRGVVYNTWDEPKDRIVQTGISRPEDGWRESDHQPFPSRFSDMAWNPKAVKVDNAYLFGYGGDWDELQKVLPKISGEEAALLLDLLTKIFVYEPADRLTAEQILNHPWFQFDAQDQTT</sequence>
<dbReference type="PROSITE" id="PS50011">
    <property type="entry name" value="PROTEIN_KINASE_DOM"/>
    <property type="match status" value="1"/>
</dbReference>
<keyword evidence="7" id="KW-0808">Transferase</keyword>
<evidence type="ECO:0000256" key="12">
    <source>
        <dbReference type="ARBA" id="ARBA00033194"/>
    </source>
</evidence>
<evidence type="ECO:0000256" key="4">
    <source>
        <dbReference type="ARBA" id="ARBA00013948"/>
    </source>
</evidence>
<dbReference type="Pfam" id="PF00069">
    <property type="entry name" value="Pkinase"/>
    <property type="match status" value="2"/>
</dbReference>
<gene>
    <name evidence="18" type="ORF">FHETE_3684</name>
</gene>
<evidence type="ECO:0000313" key="19">
    <source>
        <dbReference type="Proteomes" id="UP000567885"/>
    </source>
</evidence>
<dbReference type="PROSITE" id="PS00109">
    <property type="entry name" value="PROTEIN_KINASE_TYR"/>
    <property type="match status" value="1"/>
</dbReference>
<dbReference type="InterPro" id="IPR051175">
    <property type="entry name" value="CLK_kinases"/>
</dbReference>
<dbReference type="InterPro" id="IPR008266">
    <property type="entry name" value="Tyr_kinase_AS"/>
</dbReference>
<dbReference type="OrthoDB" id="5979581at2759"/>
<dbReference type="PROSITE" id="PS00107">
    <property type="entry name" value="PROTEIN_KINASE_ATP"/>
    <property type="match status" value="1"/>
</dbReference>
<evidence type="ECO:0000313" key="18">
    <source>
        <dbReference type="EMBL" id="KAF5672550.1"/>
    </source>
</evidence>
<reference evidence="18 19" key="1">
    <citation type="submission" date="2020-05" db="EMBL/GenBank/DDBJ databases">
        <title>Identification and distribution of gene clusters putatively required for synthesis of sphingolipid metabolism inhibitors in phylogenetically diverse species of the filamentous fungus Fusarium.</title>
        <authorList>
            <person name="Kim H.-S."/>
            <person name="Busman M."/>
            <person name="Brown D.W."/>
            <person name="Divon H."/>
            <person name="Uhlig S."/>
            <person name="Proctor R.H."/>
        </authorList>
    </citation>
    <scope>NUCLEOTIDE SEQUENCE [LARGE SCALE GENOMIC DNA]</scope>
    <source>
        <strain evidence="18 19">NRRL 20693</strain>
    </source>
</reference>
<protein>
    <recommendedName>
        <fullName evidence="5">EKC/KEOPS complex subunit BUD32</fullName>
        <ecNumber evidence="3">2.7.11.1</ecNumber>
    </recommendedName>
    <alternativeName>
        <fullName evidence="11 12">Atypical Serine/threonine protein kinase BUD32</fullName>
    </alternativeName>
    <alternativeName>
        <fullName evidence="4">EKC/KEOPS complex subunit bud32</fullName>
    </alternativeName>
</protein>
<dbReference type="InterPro" id="IPR000719">
    <property type="entry name" value="Prot_kinase_dom"/>
</dbReference>
<dbReference type="EC" id="2.7.11.1" evidence="3"/>